<protein>
    <submittedName>
        <fullName evidence="5">Glutathione-dependent formaldehyde-activating enzyme</fullName>
    </submittedName>
</protein>
<dbReference type="PROSITE" id="PS51891">
    <property type="entry name" value="CENP_V_GFA"/>
    <property type="match status" value="2"/>
</dbReference>
<dbReference type="Pfam" id="PF04828">
    <property type="entry name" value="GFA"/>
    <property type="match status" value="2"/>
</dbReference>
<organism evidence="5 6">
    <name type="scientific">Trichoderma gamsii</name>
    <dbReference type="NCBI Taxonomy" id="398673"/>
    <lineage>
        <taxon>Eukaryota</taxon>
        <taxon>Fungi</taxon>
        <taxon>Dikarya</taxon>
        <taxon>Ascomycota</taxon>
        <taxon>Pezizomycotina</taxon>
        <taxon>Sordariomycetes</taxon>
        <taxon>Hypocreomycetidae</taxon>
        <taxon>Hypocreales</taxon>
        <taxon>Hypocreaceae</taxon>
        <taxon>Trichoderma</taxon>
    </lineage>
</organism>
<dbReference type="EMBL" id="JPDN02000002">
    <property type="protein sequence ID" value="PON30504.1"/>
    <property type="molecule type" value="Genomic_DNA"/>
</dbReference>
<dbReference type="GO" id="GO:0046872">
    <property type="term" value="F:metal ion binding"/>
    <property type="evidence" value="ECO:0007669"/>
    <property type="project" value="UniProtKB-KW"/>
</dbReference>
<evidence type="ECO:0000259" key="4">
    <source>
        <dbReference type="PROSITE" id="PS51891"/>
    </source>
</evidence>
<comment type="caution">
    <text evidence="5">The sequence shown here is derived from an EMBL/GenBank/DDBJ whole genome shotgun (WGS) entry which is preliminary data.</text>
</comment>
<name>A0A2P5A1U1_9HYPO</name>
<dbReference type="InterPro" id="IPR006913">
    <property type="entry name" value="CENP-V/GFA"/>
</dbReference>
<comment type="similarity">
    <text evidence="1">Belongs to the Gfa family.</text>
</comment>
<evidence type="ECO:0000256" key="2">
    <source>
        <dbReference type="ARBA" id="ARBA00022723"/>
    </source>
</evidence>
<dbReference type="InterPro" id="IPR052355">
    <property type="entry name" value="CENP-V-like"/>
</dbReference>
<dbReference type="PANTHER" id="PTHR28620:SF1">
    <property type="entry name" value="CENP-V_GFA DOMAIN-CONTAINING PROTEIN"/>
    <property type="match status" value="1"/>
</dbReference>
<evidence type="ECO:0000313" key="5">
    <source>
        <dbReference type="EMBL" id="PON30504.1"/>
    </source>
</evidence>
<sequence length="285" mass="31890">MAETQDPPTRRTYQGSCHCGAFAYEIDLTELKTVVDCDCSFCSRKGNLYFLTSEEDNFRVVKGSEESLTSYTFGPGNKIHKYTFEDAQGPSASTVAVECTRHTRYKHQSNRKKKFYYSIFNSNLDPQYSPPAYKGDVPSTIEGGQLYTGSCHCGAVTVAVSCKPLESGEERIAECSCDICLRNACVWISPNSENVVLSGSEDAIGRYVLADGRTSKVFCHTCGVNMSSFRNELSEEEMIELDEQNLRAYKRGRAHYPINVRTLHGVDVGKLKKIMNETMPCRLHL</sequence>
<dbReference type="GO" id="GO:0016846">
    <property type="term" value="F:carbon-sulfur lyase activity"/>
    <property type="evidence" value="ECO:0007669"/>
    <property type="project" value="InterPro"/>
</dbReference>
<dbReference type="RefSeq" id="XP_024406663.1">
    <property type="nucleotide sequence ID" value="XM_024548652.1"/>
</dbReference>
<evidence type="ECO:0000256" key="1">
    <source>
        <dbReference type="ARBA" id="ARBA00005495"/>
    </source>
</evidence>
<accession>A0A2P5A1U1</accession>
<feature type="domain" description="CENP-V/GFA" evidence="4">
    <location>
        <begin position="147"/>
        <end position="285"/>
    </location>
</feature>
<reference evidence="5 6" key="1">
    <citation type="journal article" date="2016" name="Genome Announc.">
        <title>Draft Whole-Genome Sequence of Trichoderma gamsii T6085, a Promising Biocontrol Agent of Fusarium Head Blight on Wheat.</title>
        <authorList>
            <person name="Baroncelli R."/>
            <person name="Zapparata A."/>
            <person name="Piaggeschi G."/>
            <person name="Sarrocco S."/>
            <person name="Vannacci G."/>
        </authorList>
    </citation>
    <scope>NUCLEOTIDE SEQUENCE [LARGE SCALE GENOMIC DNA]</scope>
    <source>
        <strain evidence="5 6">T6085</strain>
    </source>
</reference>
<evidence type="ECO:0000313" key="6">
    <source>
        <dbReference type="Proteomes" id="UP000054821"/>
    </source>
</evidence>
<dbReference type="AlphaFoldDB" id="A0A2P5A1U1"/>
<keyword evidence="3" id="KW-0862">Zinc</keyword>
<gene>
    <name evidence="5" type="ORF">TGAM01_v200944</name>
</gene>
<dbReference type="SUPFAM" id="SSF51316">
    <property type="entry name" value="Mss4-like"/>
    <property type="match status" value="2"/>
</dbReference>
<evidence type="ECO:0000256" key="3">
    <source>
        <dbReference type="ARBA" id="ARBA00022833"/>
    </source>
</evidence>
<dbReference type="PANTHER" id="PTHR28620">
    <property type="entry name" value="CENTROMERE PROTEIN V"/>
    <property type="match status" value="1"/>
</dbReference>
<keyword evidence="6" id="KW-1185">Reference proteome</keyword>
<keyword evidence="2" id="KW-0479">Metal-binding</keyword>
<dbReference type="GeneID" id="29986619"/>
<dbReference type="Proteomes" id="UP000054821">
    <property type="component" value="Unassembled WGS sequence"/>
</dbReference>
<proteinExistence type="inferred from homology"/>
<dbReference type="InterPro" id="IPR011057">
    <property type="entry name" value="Mss4-like_sf"/>
</dbReference>
<feature type="domain" description="CENP-V/GFA" evidence="4">
    <location>
        <begin position="13"/>
        <end position="134"/>
    </location>
</feature>
<dbReference type="STRING" id="398673.A0A2P5A1U1"/>
<dbReference type="Gene3D" id="2.170.150.70">
    <property type="match status" value="2"/>
</dbReference>